<dbReference type="Gene3D" id="2.130.10.10">
    <property type="entry name" value="YVTN repeat-like/Quinoprotein amine dehydrogenase"/>
    <property type="match status" value="2"/>
</dbReference>
<proteinExistence type="predicted"/>
<evidence type="ECO:0000313" key="7">
    <source>
        <dbReference type="EMBL" id="KAF7990414.1"/>
    </source>
</evidence>
<dbReference type="FunFam" id="2.130.10.10:FF:000109">
    <property type="entry name" value="WD repeat domain 36"/>
    <property type="match status" value="1"/>
</dbReference>
<gene>
    <name evidence="7" type="ORF">HCN44_000219</name>
</gene>
<dbReference type="InterPro" id="IPR020472">
    <property type="entry name" value="WD40_PAC1"/>
</dbReference>
<dbReference type="GO" id="GO:0006364">
    <property type="term" value="P:rRNA processing"/>
    <property type="evidence" value="ECO:0007669"/>
    <property type="project" value="InterPro"/>
</dbReference>
<dbReference type="Pfam" id="PF25171">
    <property type="entry name" value="Beta-prop_WDR36-Utp21_1st"/>
    <property type="match status" value="1"/>
</dbReference>
<evidence type="ECO:0000256" key="1">
    <source>
        <dbReference type="ARBA" id="ARBA00022574"/>
    </source>
</evidence>
<reference evidence="7 8" key="1">
    <citation type="submission" date="2020-08" db="EMBL/GenBank/DDBJ databases">
        <title>Aphidius gifuensis genome sequencing and assembly.</title>
        <authorList>
            <person name="Du Z."/>
        </authorList>
    </citation>
    <scope>NUCLEOTIDE SEQUENCE [LARGE SCALE GENOMIC DNA]</scope>
    <source>
        <strain evidence="7">YNYX2018</strain>
        <tissue evidence="7">Adults</tissue>
    </source>
</reference>
<dbReference type="Pfam" id="PF04192">
    <property type="entry name" value="Utp21"/>
    <property type="match status" value="1"/>
</dbReference>
<dbReference type="InterPro" id="IPR059157">
    <property type="entry name" value="WDR36-Utp21_N"/>
</dbReference>
<dbReference type="InterPro" id="IPR019775">
    <property type="entry name" value="WD40_repeat_CS"/>
</dbReference>
<keyword evidence="8" id="KW-1185">Reference proteome</keyword>
<dbReference type="PROSITE" id="PS50294">
    <property type="entry name" value="WD_REPEATS_REGION"/>
    <property type="match status" value="2"/>
</dbReference>
<dbReference type="Pfam" id="PF25168">
    <property type="entry name" value="Beta-prop_WDR36-Utp21_2nd"/>
    <property type="match status" value="1"/>
</dbReference>
<name>A0A834XSC8_APHGI</name>
<feature type="repeat" description="WD" evidence="3">
    <location>
        <begin position="559"/>
        <end position="600"/>
    </location>
</feature>
<dbReference type="PANTHER" id="PTHR22840">
    <property type="entry name" value="WD REPEAT-CONTAINING PROTEIN 36"/>
    <property type="match status" value="1"/>
</dbReference>
<evidence type="ECO:0000256" key="3">
    <source>
        <dbReference type="PROSITE-ProRule" id="PRU00221"/>
    </source>
</evidence>
<organism evidence="7 8">
    <name type="scientific">Aphidius gifuensis</name>
    <name type="common">Parasitoid wasp</name>
    <dbReference type="NCBI Taxonomy" id="684658"/>
    <lineage>
        <taxon>Eukaryota</taxon>
        <taxon>Metazoa</taxon>
        <taxon>Ecdysozoa</taxon>
        <taxon>Arthropoda</taxon>
        <taxon>Hexapoda</taxon>
        <taxon>Insecta</taxon>
        <taxon>Pterygota</taxon>
        <taxon>Neoptera</taxon>
        <taxon>Endopterygota</taxon>
        <taxon>Hymenoptera</taxon>
        <taxon>Apocrita</taxon>
        <taxon>Ichneumonoidea</taxon>
        <taxon>Braconidae</taxon>
        <taxon>Aphidiinae</taxon>
        <taxon>Aphidius</taxon>
    </lineage>
</organism>
<dbReference type="OrthoDB" id="10250769at2759"/>
<keyword evidence="1 3" id="KW-0853">WD repeat</keyword>
<feature type="repeat" description="WD" evidence="3">
    <location>
        <begin position="474"/>
        <end position="509"/>
    </location>
</feature>
<keyword evidence="2" id="KW-0677">Repeat</keyword>
<accession>A0A834XSC8</accession>
<dbReference type="InterPro" id="IPR001680">
    <property type="entry name" value="WD40_rpt"/>
</dbReference>
<protein>
    <recommendedName>
        <fullName evidence="9">WD repeat-containing protein 36</fullName>
    </recommendedName>
</protein>
<feature type="repeat" description="WD" evidence="3">
    <location>
        <begin position="266"/>
        <end position="298"/>
    </location>
</feature>
<dbReference type="PROSITE" id="PS50082">
    <property type="entry name" value="WD_REPEATS_2"/>
    <property type="match status" value="4"/>
</dbReference>
<comment type="caution">
    <text evidence="7">The sequence shown here is derived from an EMBL/GenBank/DDBJ whole genome shotgun (WGS) entry which is preliminary data.</text>
</comment>
<feature type="domain" description="WDR36/Utp21 C-terminal" evidence="5">
    <location>
        <begin position="687"/>
        <end position="889"/>
    </location>
</feature>
<feature type="region of interest" description="Disordered" evidence="4">
    <location>
        <begin position="658"/>
        <end position="678"/>
    </location>
</feature>
<dbReference type="InterPro" id="IPR036322">
    <property type="entry name" value="WD40_repeat_dom_sf"/>
</dbReference>
<feature type="repeat" description="WD" evidence="3">
    <location>
        <begin position="112"/>
        <end position="134"/>
    </location>
</feature>
<evidence type="ECO:0000259" key="6">
    <source>
        <dbReference type="Pfam" id="PF25171"/>
    </source>
</evidence>
<feature type="compositionally biased region" description="Acidic residues" evidence="4">
    <location>
        <begin position="666"/>
        <end position="678"/>
    </location>
</feature>
<dbReference type="SMART" id="SM00320">
    <property type="entry name" value="WD40"/>
    <property type="match status" value="9"/>
</dbReference>
<evidence type="ECO:0000259" key="5">
    <source>
        <dbReference type="Pfam" id="PF04192"/>
    </source>
</evidence>
<dbReference type="GO" id="GO:0034388">
    <property type="term" value="C:Pwp2p-containing subcomplex of 90S preribosome"/>
    <property type="evidence" value="ECO:0007669"/>
    <property type="project" value="TreeGrafter"/>
</dbReference>
<sequence>MAESRVFSKNRALGYVSNHIPLNVRYIQRRKENLIVTSVGKSFHTYGCSHFTLLTVSPSHTDDITCLSGDAYHVYTAADKNIYAWRRGNELKHTYTGHNAPVHIILPFGPNILSVDEDSIVKVWDIRTEEELLELTFNNNIFKITCMIHPLACINKILLASEQGTLQLWNINTSKKIYDFNGWQSAVTAIEQAPALYVVAVGLANGKIKLFNFQIDEVLFELVQSWGIVTSISFRTDDNPIMVTGTTQGHIIFWDLEKKKVVNELINAHFKSIAGLKFLSNEPLIVTNSEDNSLKLWDCRENKDPTLLRIREGHSEPLTCLKFYGNDGHNILTSGEDSSLRICSTIAETFNKSLGKASFDRKASKKKNSHVKDNLIMPRITEFSFETTREKDWDNIAAQHLGLGVVTTWSYDKLKMGEHKLLHDRFKKNYNANSTALTMTQCGNFVIIGFNTGHIDRYNIQSGILRATYGDKKYGAHEGAVKGIMVDSLNQTVVSAGHDCYVKFWSFKSKLNIPKQVVKLIKPIEWLKTHRESSLIALALEDFSIILMDLDSRRVVRHFIGHEAQLKDATFSPDARWLVSSSMDCTIRTWDIPSGKMIDIFQVPEACISLTFSPTGQYLATAHVENYGVYLWSNKTLFSHVSLKAIQPNAPVPSVTLPGTLSEQTDNNEEITTDNQEQEDDIYVSPEQLSEDLITMSLLANSRWQNLLNIDIVKKRNKPKDPPKAPEAAPFFLPTIPSLEFKFDLSTSDKIEDDSKIIIPQGFSNLTVFGRQLQATINSNDYTVPIDRLKSLGPSSIDIEIQSLSLDMTLSTTLMLQFMKMIKYMMETYQNFELSQAYLAVFLKSHGTIIQNDEILWKYLEELQQVQTKTWSILQEKLFFNLSVVQHLKKL</sequence>
<dbReference type="Proteomes" id="UP000639338">
    <property type="component" value="Unassembled WGS sequence"/>
</dbReference>
<dbReference type="PROSITE" id="PS00678">
    <property type="entry name" value="WD_REPEATS_1"/>
    <property type="match status" value="1"/>
</dbReference>
<evidence type="ECO:0000256" key="2">
    <source>
        <dbReference type="ARBA" id="ARBA00022737"/>
    </source>
</evidence>
<feature type="domain" description="WDR36/Utp21 N-terminal" evidence="6">
    <location>
        <begin position="35"/>
        <end position="297"/>
    </location>
</feature>
<dbReference type="EMBL" id="JACMRX010000004">
    <property type="protein sequence ID" value="KAF7990414.1"/>
    <property type="molecule type" value="Genomic_DNA"/>
</dbReference>
<dbReference type="InterPro" id="IPR015943">
    <property type="entry name" value="WD40/YVTN_repeat-like_dom_sf"/>
</dbReference>
<dbReference type="GO" id="GO:0032040">
    <property type="term" value="C:small-subunit processome"/>
    <property type="evidence" value="ECO:0007669"/>
    <property type="project" value="InterPro"/>
</dbReference>
<dbReference type="PRINTS" id="PR00320">
    <property type="entry name" value="GPROTEINBRPT"/>
</dbReference>
<evidence type="ECO:0000256" key="4">
    <source>
        <dbReference type="SAM" id="MobiDB-lite"/>
    </source>
</evidence>
<dbReference type="SUPFAM" id="SSF50978">
    <property type="entry name" value="WD40 repeat-like"/>
    <property type="match status" value="2"/>
</dbReference>
<dbReference type="PANTHER" id="PTHR22840:SF12">
    <property type="entry name" value="WD REPEAT-CONTAINING PROTEIN 36"/>
    <property type="match status" value="1"/>
</dbReference>
<dbReference type="AlphaFoldDB" id="A0A834XSC8"/>
<dbReference type="InterPro" id="IPR007319">
    <property type="entry name" value="WDR36/Utp21_C"/>
</dbReference>
<evidence type="ECO:0000313" key="8">
    <source>
        <dbReference type="Proteomes" id="UP000639338"/>
    </source>
</evidence>
<evidence type="ECO:0008006" key="9">
    <source>
        <dbReference type="Google" id="ProtNLM"/>
    </source>
</evidence>